<dbReference type="InterPro" id="IPR022634">
    <property type="entry name" value="DNA_polIII_beta_N"/>
</dbReference>
<feature type="domain" description="DNA polymerase III beta sliding clamp N-terminal" evidence="11">
    <location>
        <begin position="1"/>
        <end position="119"/>
    </location>
</feature>
<evidence type="ECO:0000256" key="5">
    <source>
        <dbReference type="ARBA" id="ARBA00022679"/>
    </source>
</evidence>
<protein>
    <recommendedName>
        <fullName evidence="3 10">Beta sliding clamp</fullName>
    </recommendedName>
</protein>
<evidence type="ECO:0000313" key="15">
    <source>
        <dbReference type="Proteomes" id="UP000548632"/>
    </source>
</evidence>
<dbReference type="PANTHER" id="PTHR30478">
    <property type="entry name" value="DNA POLYMERASE III SUBUNIT BETA"/>
    <property type="match status" value="1"/>
</dbReference>
<dbReference type="GO" id="GO:0003677">
    <property type="term" value="F:DNA binding"/>
    <property type="evidence" value="ECO:0007669"/>
    <property type="project" value="UniProtKB-UniRule"/>
</dbReference>
<keyword evidence="9" id="KW-0238">DNA-binding</keyword>
<comment type="similarity">
    <text evidence="2 10">Belongs to the beta sliding clamp family.</text>
</comment>
<accession>A0A839HDS7</accession>
<evidence type="ECO:0000256" key="6">
    <source>
        <dbReference type="ARBA" id="ARBA00022695"/>
    </source>
</evidence>
<keyword evidence="7 10" id="KW-0235">DNA replication</keyword>
<evidence type="ECO:0000256" key="10">
    <source>
        <dbReference type="PIRNR" id="PIRNR000804"/>
    </source>
</evidence>
<evidence type="ECO:0000259" key="12">
    <source>
        <dbReference type="Pfam" id="PF02767"/>
    </source>
</evidence>
<feature type="domain" description="DNA polymerase III beta sliding clamp central" evidence="12">
    <location>
        <begin position="134"/>
        <end position="251"/>
    </location>
</feature>
<comment type="subcellular location">
    <subcellularLocation>
        <location evidence="1 10">Cytoplasm</location>
    </subcellularLocation>
</comment>
<dbReference type="Gene3D" id="3.70.10.10">
    <property type="match status" value="1"/>
</dbReference>
<gene>
    <name evidence="14" type="ORF">HUK38_04730</name>
</gene>
<comment type="subunit">
    <text evidence="10">Forms a ring-shaped head-to-tail homodimer around DNA.</text>
</comment>
<dbReference type="InterPro" id="IPR022635">
    <property type="entry name" value="DNA_polIII_beta_C"/>
</dbReference>
<keyword evidence="15" id="KW-1185">Reference proteome</keyword>
<dbReference type="InterPro" id="IPR022637">
    <property type="entry name" value="DNA_polIII_beta_cen"/>
</dbReference>
<feature type="domain" description="DNA polymerase III beta sliding clamp C-terminal" evidence="13">
    <location>
        <begin position="254"/>
        <end position="375"/>
    </location>
</feature>
<evidence type="ECO:0000256" key="2">
    <source>
        <dbReference type="ARBA" id="ARBA00010752"/>
    </source>
</evidence>
<evidence type="ECO:0000259" key="13">
    <source>
        <dbReference type="Pfam" id="PF02768"/>
    </source>
</evidence>
<comment type="function">
    <text evidence="10">Confers DNA tethering and processivity to DNA polymerases and other proteins. Acts as a clamp, forming a ring around DNA (a reaction catalyzed by the clamp-loading complex) which diffuses in an ATP-independent manner freely and bidirectionally along dsDNA. Initially characterized for its ability to contact the catalytic subunit of DNA polymerase III (Pol III), a complex, multichain enzyme responsible for most of the replicative synthesis in bacteria; Pol III exhibits 3'-5' exonuclease proofreading activity. The beta chain is required for initiation of replication as well as for processivity of DNA replication.</text>
</comment>
<dbReference type="SMART" id="SM00480">
    <property type="entry name" value="POL3Bc"/>
    <property type="match status" value="1"/>
</dbReference>
<keyword evidence="6 10" id="KW-0548">Nucleotidyltransferase</keyword>
<organism evidence="14 15">
    <name type="scientific">Thiospirillum jenense</name>
    <dbReference type="NCBI Taxonomy" id="1653858"/>
    <lineage>
        <taxon>Bacteria</taxon>
        <taxon>Pseudomonadati</taxon>
        <taxon>Pseudomonadota</taxon>
        <taxon>Gammaproteobacteria</taxon>
        <taxon>Chromatiales</taxon>
        <taxon>Chromatiaceae</taxon>
        <taxon>Thiospirillum</taxon>
    </lineage>
</organism>
<dbReference type="Pfam" id="PF02768">
    <property type="entry name" value="DNA_pol3_beta_3"/>
    <property type="match status" value="1"/>
</dbReference>
<comment type="caution">
    <text evidence="14">The sequence shown here is derived from an EMBL/GenBank/DDBJ whole genome shotgun (WGS) entry which is preliminary data.</text>
</comment>
<dbReference type="Proteomes" id="UP000548632">
    <property type="component" value="Unassembled WGS sequence"/>
</dbReference>
<dbReference type="PANTHER" id="PTHR30478:SF0">
    <property type="entry name" value="BETA SLIDING CLAMP"/>
    <property type="match status" value="1"/>
</dbReference>
<evidence type="ECO:0000256" key="7">
    <source>
        <dbReference type="ARBA" id="ARBA00022705"/>
    </source>
</evidence>
<name>A0A839HDS7_9GAMM</name>
<proteinExistence type="inferred from homology"/>
<sequence>MRIEVEKSLLMPVLDKVASVAGGTRQNLPILNNLLLVADGEELKLRATDLEIDIQTRCECYVPEAGAITLPAKKLREIVRALPANVDIHFEVIDEKCKVKSGRSRFTLATLPAMDYPSLEFGGEQLVDFMYQPQHLLSALNKVRACMAKDDVRYYLNGVLFHFASENQLRLIATDGHRMGFVENVTIDLNCDFAEHQFIVTNNAVGQLMSVLNDKLKTTEQSLIAFSGKNMQATFGDIIITTKLCDGKYPDYERVIPDVAPHLASVDRVELTSALKRMGVLSNEKHKGVTFNVAPNKLTLKASNAEREESEEELQCFYEGDEYTVGFNINYLLDIMNAHDGKTIVISALDGNNSASFFNEDEDDRDSKHVLMPMRL</sequence>
<dbReference type="SUPFAM" id="SSF55979">
    <property type="entry name" value="DNA clamp"/>
    <property type="match status" value="3"/>
</dbReference>
<dbReference type="GO" id="GO:0006271">
    <property type="term" value="P:DNA strand elongation involved in DNA replication"/>
    <property type="evidence" value="ECO:0007669"/>
    <property type="project" value="TreeGrafter"/>
</dbReference>
<keyword evidence="4 10" id="KW-0963">Cytoplasm</keyword>
<reference evidence="14 15" key="1">
    <citation type="journal article" date="2020" name="Arch. Microbiol.">
        <title>The genome sequence of the giant phototrophic gammaproteobacterium Thiospirillum jenense gives insight into its physiological properties and phylogenetic relationships.</title>
        <authorList>
            <person name="Imhoff J.F."/>
            <person name="Meyer T.E."/>
            <person name="Kyndt J.A."/>
        </authorList>
    </citation>
    <scope>NUCLEOTIDE SEQUENCE [LARGE SCALE GENOMIC DNA]</scope>
    <source>
        <strain evidence="14 15">DSM 216</strain>
    </source>
</reference>
<dbReference type="GO" id="GO:0005737">
    <property type="term" value="C:cytoplasm"/>
    <property type="evidence" value="ECO:0007669"/>
    <property type="project" value="UniProtKB-SubCell"/>
</dbReference>
<dbReference type="PIRSF" id="PIRSF000804">
    <property type="entry name" value="DNA_pol_III_b"/>
    <property type="match status" value="1"/>
</dbReference>
<dbReference type="EMBL" id="JABVCQ010000007">
    <property type="protein sequence ID" value="MBB1125536.1"/>
    <property type="molecule type" value="Genomic_DNA"/>
</dbReference>
<dbReference type="RefSeq" id="WP_182582981.1">
    <property type="nucleotide sequence ID" value="NZ_JABVCQ010000007.1"/>
</dbReference>
<dbReference type="Gene3D" id="3.10.150.10">
    <property type="entry name" value="DNA Polymerase III, subunit A, domain 2"/>
    <property type="match status" value="1"/>
</dbReference>
<evidence type="ECO:0000256" key="4">
    <source>
        <dbReference type="ARBA" id="ARBA00022490"/>
    </source>
</evidence>
<dbReference type="CDD" id="cd00140">
    <property type="entry name" value="beta_clamp"/>
    <property type="match status" value="1"/>
</dbReference>
<keyword evidence="8 10" id="KW-0239">DNA-directed DNA polymerase</keyword>
<dbReference type="AlphaFoldDB" id="A0A839HDS7"/>
<evidence type="ECO:0000256" key="9">
    <source>
        <dbReference type="ARBA" id="ARBA00023125"/>
    </source>
</evidence>
<dbReference type="GO" id="GO:0003887">
    <property type="term" value="F:DNA-directed DNA polymerase activity"/>
    <property type="evidence" value="ECO:0007669"/>
    <property type="project" value="UniProtKB-UniRule"/>
</dbReference>
<evidence type="ECO:0000256" key="8">
    <source>
        <dbReference type="ARBA" id="ARBA00022932"/>
    </source>
</evidence>
<evidence type="ECO:0000259" key="11">
    <source>
        <dbReference type="Pfam" id="PF00712"/>
    </source>
</evidence>
<keyword evidence="5 10" id="KW-0808">Transferase</keyword>
<dbReference type="InterPro" id="IPR001001">
    <property type="entry name" value="DNA_polIII_beta"/>
</dbReference>
<dbReference type="GO" id="GO:0008408">
    <property type="term" value="F:3'-5' exonuclease activity"/>
    <property type="evidence" value="ECO:0007669"/>
    <property type="project" value="InterPro"/>
</dbReference>
<dbReference type="NCBIfam" id="TIGR00663">
    <property type="entry name" value="dnan"/>
    <property type="match status" value="1"/>
</dbReference>
<evidence type="ECO:0000256" key="3">
    <source>
        <dbReference type="ARBA" id="ARBA00021035"/>
    </source>
</evidence>
<dbReference type="Pfam" id="PF02767">
    <property type="entry name" value="DNA_pol3_beta_2"/>
    <property type="match status" value="1"/>
</dbReference>
<evidence type="ECO:0000313" key="14">
    <source>
        <dbReference type="EMBL" id="MBB1125536.1"/>
    </source>
</evidence>
<dbReference type="InterPro" id="IPR046938">
    <property type="entry name" value="DNA_clamp_sf"/>
</dbReference>
<dbReference type="Pfam" id="PF00712">
    <property type="entry name" value="DNA_pol3_beta"/>
    <property type="match status" value="1"/>
</dbReference>
<evidence type="ECO:0000256" key="1">
    <source>
        <dbReference type="ARBA" id="ARBA00004496"/>
    </source>
</evidence>
<dbReference type="GO" id="GO:0009360">
    <property type="term" value="C:DNA polymerase III complex"/>
    <property type="evidence" value="ECO:0007669"/>
    <property type="project" value="InterPro"/>
</dbReference>